<reference evidence="1" key="1">
    <citation type="submission" date="2023-05" db="EMBL/GenBank/DDBJ databases">
        <title>High-quality long-read genome of Scophthalmus maximus.</title>
        <authorList>
            <person name="Lien S."/>
            <person name="Martinez P."/>
        </authorList>
    </citation>
    <scope>NUCLEOTIDE SEQUENCE [LARGE SCALE GENOMIC DNA]</scope>
</reference>
<dbReference type="Proteomes" id="UP000694558">
    <property type="component" value="Chromosome 14"/>
</dbReference>
<dbReference type="PANTHER" id="PTHR14815">
    <property type="entry name" value="DDB1- AND CUL4-ASSOCIATED FACTOR 17"/>
    <property type="match status" value="1"/>
</dbReference>
<protein>
    <submittedName>
        <fullName evidence="1">Ddb1 and cul4 associated factor 17</fullName>
    </submittedName>
</protein>
<dbReference type="GeneTree" id="ENSGT00390000012728"/>
<name>A0A8D3DLC3_SCOMX</name>
<accession>A0A8D3DLC3</accession>
<evidence type="ECO:0000313" key="2">
    <source>
        <dbReference type="Proteomes" id="UP000694558"/>
    </source>
</evidence>
<dbReference type="AlphaFoldDB" id="A0A8D3DLC3"/>
<dbReference type="GO" id="GO:0016567">
    <property type="term" value="P:protein ubiquitination"/>
    <property type="evidence" value="ECO:0007669"/>
    <property type="project" value="InterPro"/>
</dbReference>
<reference evidence="1" key="2">
    <citation type="submission" date="2025-08" db="UniProtKB">
        <authorList>
            <consortium name="Ensembl"/>
        </authorList>
    </citation>
    <scope>IDENTIFICATION</scope>
</reference>
<proteinExistence type="predicted"/>
<gene>
    <name evidence="1" type="primary">DCAF17</name>
</gene>
<dbReference type="Ensembl" id="ENSSMAT00000059980.1">
    <property type="protein sequence ID" value="ENSSMAP00000060332.1"/>
    <property type="gene ID" value="ENSSMAG00000014219.2"/>
</dbReference>
<dbReference type="PANTHER" id="PTHR14815:SF2">
    <property type="entry name" value="DDB1- AND CUL4-ASSOCIATED FACTOR 17"/>
    <property type="match status" value="1"/>
</dbReference>
<dbReference type="InterPro" id="IPR031620">
    <property type="entry name" value="DCAF17"/>
</dbReference>
<sequence>MAPCRGSRGNRAVNTTELLSRRSRGVEDAGTLMRHNMKVLRSILLQVTEKDFIKVWSKTSKSSIMYENGKIYFENYQNCYSCVHSEPQVLYKLPKRSKVEKFEDALLCQSPLDKTLASPSDHKASLLTLTANNWLYRLSAVTGEELQRVYLSSNQKFRYLGWEVSQETFYVKSVQNKETPLERRAGITHNTVMHLAIFHVFPLQIVGIVEINKKVFGNGVTDVVLSQGVLAVSYSNKSVKLYSFENIVQRYMTEKLKLGEQSSLLGDNKVGEAPFGIPVNIQITDCPPVLFEVSCSNNGVQIGGYPWHYIYTPPHKTHKGTHHICSLKDNTMASNGIQNMSCSSLESDGIFFHPDDSGRIIHIGPTTINKIPSDIERQNKYIYIYSYIQRTPHSVCGDRNWILQTFRMVEYEDELDLLAVVVTNGEEGEGRAHIRLHDNQNGQLQRTIDLLEPWDEVSSST</sequence>
<organism evidence="1 2">
    <name type="scientific">Scophthalmus maximus</name>
    <name type="common">Turbot</name>
    <name type="synonym">Psetta maxima</name>
    <dbReference type="NCBI Taxonomy" id="52904"/>
    <lineage>
        <taxon>Eukaryota</taxon>
        <taxon>Metazoa</taxon>
        <taxon>Chordata</taxon>
        <taxon>Craniata</taxon>
        <taxon>Vertebrata</taxon>
        <taxon>Euteleostomi</taxon>
        <taxon>Actinopterygii</taxon>
        <taxon>Neopterygii</taxon>
        <taxon>Teleostei</taxon>
        <taxon>Neoteleostei</taxon>
        <taxon>Acanthomorphata</taxon>
        <taxon>Carangaria</taxon>
        <taxon>Pleuronectiformes</taxon>
        <taxon>Pleuronectoidei</taxon>
        <taxon>Scophthalmidae</taxon>
        <taxon>Scophthalmus</taxon>
    </lineage>
</organism>
<evidence type="ECO:0000313" key="1">
    <source>
        <dbReference type="Ensembl" id="ENSSMAP00000060332.1"/>
    </source>
</evidence>
<dbReference type="Pfam" id="PF15802">
    <property type="entry name" value="DCAF17"/>
    <property type="match status" value="1"/>
</dbReference>
<dbReference type="GO" id="GO:0080008">
    <property type="term" value="C:Cul4-RING E3 ubiquitin ligase complex"/>
    <property type="evidence" value="ECO:0007669"/>
    <property type="project" value="TreeGrafter"/>
</dbReference>